<evidence type="ECO:0000313" key="1">
    <source>
        <dbReference type="EMBL" id="CAA2934606.1"/>
    </source>
</evidence>
<gene>
    <name evidence="1" type="ORF">OLEA9_A080230</name>
</gene>
<name>A0A8S0P9I7_OLEEU</name>
<protein>
    <recommendedName>
        <fullName evidence="3">Reverse transcriptase domain-containing protein</fullName>
    </recommendedName>
</protein>
<dbReference type="Proteomes" id="UP000594638">
    <property type="component" value="Unassembled WGS sequence"/>
</dbReference>
<dbReference type="OrthoDB" id="1932527at2759"/>
<dbReference type="EMBL" id="CACTIH010000016">
    <property type="protein sequence ID" value="CAA2934606.1"/>
    <property type="molecule type" value="Genomic_DNA"/>
</dbReference>
<reference evidence="1 2" key="1">
    <citation type="submission" date="2019-12" db="EMBL/GenBank/DDBJ databases">
        <authorList>
            <person name="Alioto T."/>
            <person name="Alioto T."/>
            <person name="Gomez Garrido J."/>
        </authorList>
    </citation>
    <scope>NUCLEOTIDE SEQUENCE [LARGE SCALE GENOMIC DNA]</scope>
</reference>
<dbReference type="AlphaFoldDB" id="A0A8S0P9I7"/>
<sequence length="100" mass="10994">MIGLIGIFLKKSFILSALVRISFSLLIIVGPPPKFSVMMNGPYKSFLKSSRGVRQGDPLSPYLFILAVELLTRMLKNALENGKVGYMIQPVGETKVSHLA</sequence>
<organism evidence="1 2">
    <name type="scientific">Olea europaea subsp. europaea</name>
    <dbReference type="NCBI Taxonomy" id="158383"/>
    <lineage>
        <taxon>Eukaryota</taxon>
        <taxon>Viridiplantae</taxon>
        <taxon>Streptophyta</taxon>
        <taxon>Embryophyta</taxon>
        <taxon>Tracheophyta</taxon>
        <taxon>Spermatophyta</taxon>
        <taxon>Magnoliopsida</taxon>
        <taxon>eudicotyledons</taxon>
        <taxon>Gunneridae</taxon>
        <taxon>Pentapetalae</taxon>
        <taxon>asterids</taxon>
        <taxon>lamiids</taxon>
        <taxon>Lamiales</taxon>
        <taxon>Oleaceae</taxon>
        <taxon>Oleeae</taxon>
        <taxon>Olea</taxon>
    </lineage>
</organism>
<dbReference type="Gramene" id="OE9A080230T1">
    <property type="protein sequence ID" value="OE9A080230C1"/>
    <property type="gene ID" value="OE9A080230"/>
</dbReference>
<proteinExistence type="predicted"/>
<evidence type="ECO:0000313" key="2">
    <source>
        <dbReference type="Proteomes" id="UP000594638"/>
    </source>
</evidence>
<keyword evidence="2" id="KW-1185">Reference proteome</keyword>
<accession>A0A8S0P9I7</accession>
<evidence type="ECO:0008006" key="3">
    <source>
        <dbReference type="Google" id="ProtNLM"/>
    </source>
</evidence>
<comment type="caution">
    <text evidence="1">The sequence shown here is derived from an EMBL/GenBank/DDBJ whole genome shotgun (WGS) entry which is preliminary data.</text>
</comment>